<name>A0ACC3MKY9_9PEZI</name>
<organism evidence="1 2">
    <name type="scientific">Vermiconidia calcicola</name>
    <dbReference type="NCBI Taxonomy" id="1690605"/>
    <lineage>
        <taxon>Eukaryota</taxon>
        <taxon>Fungi</taxon>
        <taxon>Dikarya</taxon>
        <taxon>Ascomycota</taxon>
        <taxon>Pezizomycotina</taxon>
        <taxon>Dothideomycetes</taxon>
        <taxon>Dothideomycetidae</taxon>
        <taxon>Mycosphaerellales</taxon>
        <taxon>Extremaceae</taxon>
        <taxon>Vermiconidia</taxon>
    </lineage>
</organism>
<accession>A0ACC3MKY9</accession>
<evidence type="ECO:0000313" key="2">
    <source>
        <dbReference type="Proteomes" id="UP001281147"/>
    </source>
</evidence>
<sequence>MLPAAWRWLLSSSCLSLWAASTCRADEQPYLRNKEYNEAEYGRYVTQKFKTVDIEAPLLNFMRPFNDCDDGSYIFVSPRGNVPDATFYILDHEGSLVWGPDHHYGEVYNLQVQMYKGEPYLLFWAGDDSIGGHGEGKYYMLDKHYEEHKKISAGDGIRGDLHAFTITDENTAVFTAYQVVPYDLTELGRPADSWIWESLFQELDIETGEVIFEWRASEHFPFLDAYVNPNKATRNHPWDFFHINMVEKDADGNYLVSTRYGRCVIYIDGKSGEILWRLGGKANSFKDLSDGRATVFLGQHDAHWYEGHKYITMFDNRADWFHKIEDESKGHKIEVDLEKMTAKLVHSYTHPDHILSTSQGSMQILPNGNVFMGYGFNGVWTEYTPEGEALCDAYMIPSKRFGSGDVQSYRVLKSNWTGIPLTTPDIAYESGTMYMSWLGSTKLREWLLQDCDTADGLFESVQTTPKKGFETVFNLEDGKRMRQYVRAIAVDEGGTQLSISNPVDLLDPHAIWGDKNKEEEHDHGHGHEHGHGNNGDGYANMREDLEDVQILLVLGILAIISAVLVAFMTFGGRCMPFKRIQRNIAGEKGEAGIMSFRDDGKLRTAWNKVRSSFPGGSKKSWARDFPSSAGGLLRYGQGYSERDSMEAGAEMTRSHTDFDDDDRDAHR</sequence>
<comment type="caution">
    <text evidence="1">The sequence shown here is derived from an EMBL/GenBank/DDBJ whole genome shotgun (WGS) entry which is preliminary data.</text>
</comment>
<evidence type="ECO:0000313" key="1">
    <source>
        <dbReference type="EMBL" id="KAK3697944.1"/>
    </source>
</evidence>
<reference evidence="1" key="1">
    <citation type="submission" date="2023-07" db="EMBL/GenBank/DDBJ databases">
        <title>Black Yeasts Isolated from many extreme environments.</title>
        <authorList>
            <person name="Coleine C."/>
            <person name="Stajich J.E."/>
            <person name="Selbmann L."/>
        </authorList>
    </citation>
    <scope>NUCLEOTIDE SEQUENCE</scope>
    <source>
        <strain evidence="1">CCFEE 5714</strain>
    </source>
</reference>
<dbReference type="EMBL" id="JAUTXU010000217">
    <property type="protein sequence ID" value="KAK3697944.1"/>
    <property type="molecule type" value="Genomic_DNA"/>
</dbReference>
<dbReference type="Proteomes" id="UP001281147">
    <property type="component" value="Unassembled WGS sequence"/>
</dbReference>
<gene>
    <name evidence="1" type="ORF">LTR37_017168</name>
</gene>
<proteinExistence type="predicted"/>
<protein>
    <submittedName>
        <fullName evidence="1">Uncharacterized protein</fullName>
    </submittedName>
</protein>
<keyword evidence="2" id="KW-1185">Reference proteome</keyword>